<dbReference type="RefSeq" id="WP_207861021.1">
    <property type="nucleotide sequence ID" value="NZ_JAFREP010000021.1"/>
</dbReference>
<dbReference type="Proteomes" id="UP000664417">
    <property type="component" value="Unassembled WGS sequence"/>
</dbReference>
<keyword evidence="11" id="KW-1185">Reference proteome</keyword>
<protein>
    <submittedName>
        <fullName evidence="10">ABC transporter permease</fullName>
    </submittedName>
</protein>
<dbReference type="AlphaFoldDB" id="A0A8J7U4V5"/>
<comment type="subcellular location">
    <subcellularLocation>
        <location evidence="1">Cell membrane</location>
        <topology evidence="1">Multi-pass membrane protein</topology>
    </subcellularLocation>
</comment>
<comment type="similarity">
    <text evidence="6">Belongs to the ABC-4 integral membrane protein family.</text>
</comment>
<proteinExistence type="inferred from homology"/>
<dbReference type="InterPro" id="IPR050250">
    <property type="entry name" value="Macrolide_Exporter_MacB"/>
</dbReference>
<dbReference type="GO" id="GO:0005886">
    <property type="term" value="C:plasma membrane"/>
    <property type="evidence" value="ECO:0007669"/>
    <property type="project" value="UniProtKB-SubCell"/>
</dbReference>
<evidence type="ECO:0000256" key="2">
    <source>
        <dbReference type="ARBA" id="ARBA00022475"/>
    </source>
</evidence>
<dbReference type="EMBL" id="JAFREP010000021">
    <property type="protein sequence ID" value="MBO1321047.1"/>
    <property type="molecule type" value="Genomic_DNA"/>
</dbReference>
<evidence type="ECO:0000256" key="1">
    <source>
        <dbReference type="ARBA" id="ARBA00004651"/>
    </source>
</evidence>
<evidence type="ECO:0000259" key="8">
    <source>
        <dbReference type="Pfam" id="PF02687"/>
    </source>
</evidence>
<evidence type="ECO:0000256" key="7">
    <source>
        <dbReference type="SAM" id="Phobius"/>
    </source>
</evidence>
<dbReference type="InterPro" id="IPR025857">
    <property type="entry name" value="MacB_PCD"/>
</dbReference>
<evidence type="ECO:0000256" key="6">
    <source>
        <dbReference type="ARBA" id="ARBA00038076"/>
    </source>
</evidence>
<keyword evidence="2" id="KW-1003">Cell membrane</keyword>
<feature type="transmembrane region" description="Helical" evidence="7">
    <location>
        <begin position="20"/>
        <end position="39"/>
    </location>
</feature>
<evidence type="ECO:0000313" key="11">
    <source>
        <dbReference type="Proteomes" id="UP000664417"/>
    </source>
</evidence>
<evidence type="ECO:0000259" key="9">
    <source>
        <dbReference type="Pfam" id="PF12704"/>
    </source>
</evidence>
<feature type="transmembrane region" description="Helical" evidence="7">
    <location>
        <begin position="282"/>
        <end position="311"/>
    </location>
</feature>
<reference evidence="10" key="1">
    <citation type="submission" date="2021-03" db="EMBL/GenBank/DDBJ databases">
        <authorList>
            <person name="Wang G."/>
        </authorList>
    </citation>
    <scope>NUCLEOTIDE SEQUENCE</scope>
    <source>
        <strain evidence="10">KCTC 12899</strain>
    </source>
</reference>
<name>A0A8J7U4V5_9BACT</name>
<dbReference type="Pfam" id="PF02687">
    <property type="entry name" value="FtsX"/>
    <property type="match status" value="1"/>
</dbReference>
<feature type="transmembrane region" description="Helical" evidence="7">
    <location>
        <begin position="332"/>
        <end position="357"/>
    </location>
</feature>
<dbReference type="InterPro" id="IPR003838">
    <property type="entry name" value="ABC3_permease_C"/>
</dbReference>
<keyword evidence="5 7" id="KW-0472">Membrane</keyword>
<organism evidence="10 11">
    <name type="scientific">Acanthopleuribacter pedis</name>
    <dbReference type="NCBI Taxonomy" id="442870"/>
    <lineage>
        <taxon>Bacteria</taxon>
        <taxon>Pseudomonadati</taxon>
        <taxon>Acidobacteriota</taxon>
        <taxon>Holophagae</taxon>
        <taxon>Acanthopleuribacterales</taxon>
        <taxon>Acanthopleuribacteraceae</taxon>
        <taxon>Acanthopleuribacter</taxon>
    </lineage>
</organism>
<dbReference type="PANTHER" id="PTHR30572:SF4">
    <property type="entry name" value="ABC TRANSPORTER PERMEASE YTRF"/>
    <property type="match status" value="1"/>
</dbReference>
<keyword evidence="4 7" id="KW-1133">Transmembrane helix</keyword>
<keyword evidence="3 7" id="KW-0812">Transmembrane</keyword>
<evidence type="ECO:0000313" key="10">
    <source>
        <dbReference type="EMBL" id="MBO1321047.1"/>
    </source>
</evidence>
<gene>
    <name evidence="10" type="ORF">J3U88_21390</name>
</gene>
<dbReference type="GO" id="GO:0022857">
    <property type="term" value="F:transmembrane transporter activity"/>
    <property type="evidence" value="ECO:0007669"/>
    <property type="project" value="TreeGrafter"/>
</dbReference>
<sequence length="409" mass="44749">MNEWRLDFEEALEKLATQKLRTFLTLLGMVFGVGAVIAMQSIGEGAEREALSLIEAMGTRNVIAKNRPFDPDQLREIREQSRGLNLDDMEAARATLSFVSETIAVKKVQAQTIFSAAGKSDAMVVGQTSAGQTLAMRLGRPLLPHDDVTVAKVCVIGSQTAFDLFGNRDPLGERLRINHLWLTVVGVVEDRILDKEEFQGVAIENPRNRIYVPLSTALNHFKSQPLDAELDEIHFSIERGYATAAAGRALARLLHTRHREADDFDLVVPEQLLQQHRRTQDIFNIVMAAIAGISLLVGGIGIMNIMLANVLERTREIGLRRALGARRGDIRRLFMIEAFLIAGLGGFLGLVIGFAIAEGISLYSGWSVAWSPGVVLPAIAVCAAVGLIFGIYPAVKAAQLDPIQALRHD</sequence>
<feature type="domain" description="MacB-like periplasmic core" evidence="9">
    <location>
        <begin position="22"/>
        <end position="252"/>
    </location>
</feature>
<feature type="domain" description="ABC3 transporter permease C-terminal" evidence="8">
    <location>
        <begin position="289"/>
        <end position="402"/>
    </location>
</feature>
<evidence type="ECO:0000256" key="4">
    <source>
        <dbReference type="ARBA" id="ARBA00022989"/>
    </source>
</evidence>
<evidence type="ECO:0000256" key="3">
    <source>
        <dbReference type="ARBA" id="ARBA00022692"/>
    </source>
</evidence>
<dbReference type="Pfam" id="PF12704">
    <property type="entry name" value="MacB_PCD"/>
    <property type="match status" value="1"/>
</dbReference>
<accession>A0A8J7U4V5</accession>
<comment type="caution">
    <text evidence="10">The sequence shown here is derived from an EMBL/GenBank/DDBJ whole genome shotgun (WGS) entry which is preliminary data.</text>
</comment>
<evidence type="ECO:0000256" key="5">
    <source>
        <dbReference type="ARBA" id="ARBA00023136"/>
    </source>
</evidence>
<feature type="transmembrane region" description="Helical" evidence="7">
    <location>
        <begin position="369"/>
        <end position="392"/>
    </location>
</feature>
<dbReference type="PANTHER" id="PTHR30572">
    <property type="entry name" value="MEMBRANE COMPONENT OF TRANSPORTER-RELATED"/>
    <property type="match status" value="1"/>
</dbReference>